<comment type="similarity">
    <text evidence="3">Belongs to the ScpA family.</text>
</comment>
<name>A0ABV9MWD6_9ENTE</name>
<dbReference type="PANTHER" id="PTHR33969:SF2">
    <property type="entry name" value="SEGREGATION AND CONDENSATION PROTEIN A"/>
    <property type="match status" value="1"/>
</dbReference>
<evidence type="ECO:0000313" key="5">
    <source>
        <dbReference type="Proteomes" id="UP001595969"/>
    </source>
</evidence>
<dbReference type="HAMAP" id="MF_01805">
    <property type="entry name" value="ScpA"/>
    <property type="match status" value="1"/>
</dbReference>
<organism evidence="4 5">
    <name type="scientific">Enterococcus lemanii</name>
    <dbReference type="NCBI Taxonomy" id="1159752"/>
    <lineage>
        <taxon>Bacteria</taxon>
        <taxon>Bacillati</taxon>
        <taxon>Bacillota</taxon>
        <taxon>Bacilli</taxon>
        <taxon>Lactobacillales</taxon>
        <taxon>Enterococcaceae</taxon>
        <taxon>Enterococcus</taxon>
    </lineage>
</organism>
<dbReference type="Gene3D" id="1.10.10.580">
    <property type="entry name" value="Structural maintenance of chromosome 1. Chain E"/>
    <property type="match status" value="1"/>
</dbReference>
<dbReference type="Gene3D" id="6.10.250.2410">
    <property type="match status" value="1"/>
</dbReference>
<evidence type="ECO:0000313" key="4">
    <source>
        <dbReference type="EMBL" id="MFC4718943.1"/>
    </source>
</evidence>
<keyword evidence="3" id="KW-0963">Cytoplasm</keyword>
<comment type="function">
    <text evidence="3">Participates in chromosomal partition during cell division. May act via the formation of a condensin-like complex containing Smc and ScpB that pull DNA away from mid-cell into both cell halves.</text>
</comment>
<accession>A0ABV9MWD6</accession>
<comment type="caution">
    <text evidence="4">The sequence shown here is derived from an EMBL/GenBank/DDBJ whole genome shotgun (WGS) entry which is preliminary data.</text>
</comment>
<protein>
    <recommendedName>
        <fullName evidence="2 3">Segregation and condensation protein A</fullName>
    </recommendedName>
</protein>
<comment type="subunit">
    <text evidence="3">Component of a cohesin-like complex composed of ScpA, ScpB and the Smc homodimer, in which ScpA and ScpB bind to the head domain of Smc. The presence of the three proteins is required for the association of the complex with DNA.</text>
</comment>
<dbReference type="Proteomes" id="UP001595969">
    <property type="component" value="Unassembled WGS sequence"/>
</dbReference>
<proteinExistence type="inferred from homology"/>
<dbReference type="RefSeq" id="WP_204654220.1">
    <property type="nucleotide sequence ID" value="NZ_JAFBFD010000022.1"/>
</dbReference>
<evidence type="ECO:0000256" key="2">
    <source>
        <dbReference type="ARBA" id="ARBA00044777"/>
    </source>
</evidence>
<sequence>MQEIQIKLAVFEGPLDLLLHLIQKLELDIYDIPIAQVTDQYMHYIRAMKEFELSLAGEYLVMAATLMAIKSQMLLPTNDFEYDDLEEAYEEDPREALVTQLLEYRKYKYAADCLVEKAEERQNYYSKEPMNVEAYKSEEIPTLKENQLTTIDLFLAFHSLLEKRKFAQPSQTTITAEETTIEEKMQWVKKTLAHISKDQGLPLSKLLIHYTKTEIVLTFLALLELMKKQEIRVEQIDNQHEMMLYKVGV</sequence>
<keyword evidence="5" id="KW-1185">Reference proteome</keyword>
<reference evidence="5" key="1">
    <citation type="journal article" date="2019" name="Int. J. Syst. Evol. Microbiol.">
        <title>The Global Catalogue of Microorganisms (GCM) 10K type strain sequencing project: providing services to taxonomists for standard genome sequencing and annotation.</title>
        <authorList>
            <consortium name="The Broad Institute Genomics Platform"/>
            <consortium name="The Broad Institute Genome Sequencing Center for Infectious Disease"/>
            <person name="Wu L."/>
            <person name="Ma J."/>
        </authorList>
    </citation>
    <scope>NUCLEOTIDE SEQUENCE [LARGE SCALE GENOMIC DNA]</scope>
    <source>
        <strain evidence="5">CGMCC 1.19032</strain>
    </source>
</reference>
<keyword evidence="1 3" id="KW-0159">Chromosome partition</keyword>
<dbReference type="PANTHER" id="PTHR33969">
    <property type="entry name" value="SEGREGATION AND CONDENSATION PROTEIN A"/>
    <property type="match status" value="1"/>
</dbReference>
<keyword evidence="3" id="KW-0132">Cell division</keyword>
<dbReference type="InterPro" id="IPR023093">
    <property type="entry name" value="ScpA-like_C"/>
</dbReference>
<dbReference type="Pfam" id="PF02616">
    <property type="entry name" value="SMC_ScpA"/>
    <property type="match status" value="1"/>
</dbReference>
<keyword evidence="3" id="KW-0131">Cell cycle</keyword>
<evidence type="ECO:0000256" key="1">
    <source>
        <dbReference type="ARBA" id="ARBA00022829"/>
    </source>
</evidence>
<evidence type="ECO:0000256" key="3">
    <source>
        <dbReference type="HAMAP-Rule" id="MF_01805"/>
    </source>
</evidence>
<gene>
    <name evidence="3" type="primary">scpA</name>
    <name evidence="4" type="ORF">ACFO5I_04275</name>
</gene>
<comment type="subcellular location">
    <subcellularLocation>
        <location evidence="3">Cytoplasm</location>
    </subcellularLocation>
    <text evidence="3">Associated with two foci at the outer edges of the nucleoid region in young cells, and at four foci within both cell halves in older cells.</text>
</comment>
<dbReference type="EMBL" id="JBHSGS010000022">
    <property type="protein sequence ID" value="MFC4718943.1"/>
    <property type="molecule type" value="Genomic_DNA"/>
</dbReference>
<dbReference type="InterPro" id="IPR003768">
    <property type="entry name" value="ScpA"/>
</dbReference>